<protein>
    <recommendedName>
        <fullName evidence="8">Carboxylic ester hydrolase</fullName>
        <ecNumber evidence="8">3.1.1.-</ecNumber>
    </recommendedName>
</protein>
<keyword evidence="7" id="KW-0325">Glycoprotein</keyword>
<dbReference type="Pfam" id="PF00135">
    <property type="entry name" value="COesterase"/>
    <property type="match status" value="1"/>
</dbReference>
<keyword evidence="3" id="KW-0964">Secreted</keyword>
<comment type="similarity">
    <text evidence="2 8">Belongs to the type-B carboxylesterase/lipase family.</text>
</comment>
<dbReference type="Gene3D" id="3.40.50.1820">
    <property type="entry name" value="alpha/beta hydrolase"/>
    <property type="match status" value="1"/>
</dbReference>
<evidence type="ECO:0000256" key="7">
    <source>
        <dbReference type="ARBA" id="ARBA00023180"/>
    </source>
</evidence>
<feature type="signal peptide" evidence="8">
    <location>
        <begin position="1"/>
        <end position="18"/>
    </location>
</feature>
<proteinExistence type="inferred from homology"/>
<dbReference type="AlphaFoldDB" id="A0AAV9WN55"/>
<feature type="chain" id="PRO_5043092915" description="Carboxylic ester hydrolase" evidence="8">
    <location>
        <begin position="19"/>
        <end position="575"/>
    </location>
</feature>
<dbReference type="InterPro" id="IPR050309">
    <property type="entry name" value="Type-B_Carboxylest/Lipase"/>
</dbReference>
<keyword evidence="6" id="KW-0443">Lipid metabolism</keyword>
<sequence length="575" mass="62566">MHIFQITFAISLPYMALAGHQKLIRSLNSGIGISNVTVNLSTATVIGAMVNGVESFAGIPFASPPTGNLRLRPPQRLTKHVGVVDGTGVATACPQQVFREEDLLGAASLLQIFPNFTAGIPVPPKESEDCLTVTVTRPEGVKAGDNLPVLFWIYGGSFEIGFSAANDPANFLHFGIALNKPFIFVAVNYRVNGFGFLPGKEILAEGSGNLGLLDQRMGLEWVADNISEFGGDPNRVVIWGISAGSISVLNQLTLYNGNHTYGKTMKPLFRGAVMSSGSIIPTNSIASDKAQAVYDRVVKAAGCSNARSTLQCLREVSYETFMNAVSSEPGPIAYNGFAVSYLPRPDNKTILDSPERLIADGNYAAVPMILGSMEDEGTFISLLQPNLTTTALLAQYLRQTYFWGASETELVDYINTYGRGFSEVVLGSPFRTGARNEVFPGYKRRAAIIGDFVFTLTRRITLLLTSFVNPNVPAWSYLGSFAQGTPYLGTGHGSDMTPIFSGTSTIHAAYRLRTSLLNFIYDLNPNEAGEAPFWPQWGTGYQQLQILPNSSRLITDNYRSRNFDWILNNLDILRV</sequence>
<evidence type="ECO:0000256" key="5">
    <source>
        <dbReference type="ARBA" id="ARBA00022801"/>
    </source>
</evidence>
<dbReference type="FunFam" id="3.40.50.1820:FF:000213">
    <property type="entry name" value="Carboxylic ester hydrolase"/>
    <property type="match status" value="1"/>
</dbReference>
<dbReference type="GO" id="GO:0005576">
    <property type="term" value="C:extracellular region"/>
    <property type="evidence" value="ECO:0007669"/>
    <property type="project" value="UniProtKB-SubCell"/>
</dbReference>
<comment type="subcellular location">
    <subcellularLocation>
        <location evidence="1">Secreted</location>
    </subcellularLocation>
</comment>
<evidence type="ECO:0000256" key="8">
    <source>
        <dbReference type="RuleBase" id="RU361235"/>
    </source>
</evidence>
<gene>
    <name evidence="10" type="ORF">TWF481_005038</name>
</gene>
<dbReference type="InterPro" id="IPR002018">
    <property type="entry name" value="CarbesteraseB"/>
</dbReference>
<feature type="domain" description="Carboxylesterase type B" evidence="9">
    <location>
        <begin position="36"/>
        <end position="550"/>
    </location>
</feature>
<keyword evidence="4 8" id="KW-0732">Signal</keyword>
<dbReference type="EC" id="3.1.1.-" evidence="8"/>
<keyword evidence="11" id="KW-1185">Reference proteome</keyword>
<evidence type="ECO:0000313" key="11">
    <source>
        <dbReference type="Proteomes" id="UP001370758"/>
    </source>
</evidence>
<organism evidence="10 11">
    <name type="scientific">Arthrobotrys musiformis</name>
    <dbReference type="NCBI Taxonomy" id="47236"/>
    <lineage>
        <taxon>Eukaryota</taxon>
        <taxon>Fungi</taxon>
        <taxon>Dikarya</taxon>
        <taxon>Ascomycota</taxon>
        <taxon>Pezizomycotina</taxon>
        <taxon>Orbiliomycetes</taxon>
        <taxon>Orbiliales</taxon>
        <taxon>Orbiliaceae</taxon>
        <taxon>Arthrobotrys</taxon>
    </lineage>
</organism>
<evidence type="ECO:0000256" key="1">
    <source>
        <dbReference type="ARBA" id="ARBA00004613"/>
    </source>
</evidence>
<dbReference type="Proteomes" id="UP001370758">
    <property type="component" value="Unassembled WGS sequence"/>
</dbReference>
<dbReference type="GO" id="GO:0006629">
    <property type="term" value="P:lipid metabolic process"/>
    <property type="evidence" value="ECO:0007669"/>
    <property type="project" value="UniProtKB-KW"/>
</dbReference>
<evidence type="ECO:0000256" key="6">
    <source>
        <dbReference type="ARBA" id="ARBA00023098"/>
    </source>
</evidence>
<accession>A0AAV9WN55</accession>
<dbReference type="InterPro" id="IPR019826">
    <property type="entry name" value="Carboxylesterase_B_AS"/>
</dbReference>
<reference evidence="10 11" key="1">
    <citation type="submission" date="2023-08" db="EMBL/GenBank/DDBJ databases">
        <authorList>
            <person name="Palmer J.M."/>
        </authorList>
    </citation>
    <scope>NUCLEOTIDE SEQUENCE [LARGE SCALE GENOMIC DNA]</scope>
    <source>
        <strain evidence="10 11">TWF481</strain>
    </source>
</reference>
<dbReference type="PROSITE" id="PS00122">
    <property type="entry name" value="CARBOXYLESTERASE_B_1"/>
    <property type="match status" value="1"/>
</dbReference>
<evidence type="ECO:0000256" key="2">
    <source>
        <dbReference type="ARBA" id="ARBA00005964"/>
    </source>
</evidence>
<dbReference type="GO" id="GO:0016787">
    <property type="term" value="F:hydrolase activity"/>
    <property type="evidence" value="ECO:0007669"/>
    <property type="project" value="UniProtKB-KW"/>
</dbReference>
<evidence type="ECO:0000256" key="4">
    <source>
        <dbReference type="ARBA" id="ARBA00022729"/>
    </source>
</evidence>
<evidence type="ECO:0000256" key="3">
    <source>
        <dbReference type="ARBA" id="ARBA00022525"/>
    </source>
</evidence>
<dbReference type="InterPro" id="IPR029058">
    <property type="entry name" value="AB_hydrolase_fold"/>
</dbReference>
<dbReference type="PANTHER" id="PTHR11559">
    <property type="entry name" value="CARBOXYLESTERASE"/>
    <property type="match status" value="1"/>
</dbReference>
<evidence type="ECO:0000259" key="9">
    <source>
        <dbReference type="Pfam" id="PF00135"/>
    </source>
</evidence>
<dbReference type="SUPFAM" id="SSF53474">
    <property type="entry name" value="alpha/beta-Hydrolases"/>
    <property type="match status" value="1"/>
</dbReference>
<comment type="caution">
    <text evidence="10">The sequence shown here is derived from an EMBL/GenBank/DDBJ whole genome shotgun (WGS) entry which is preliminary data.</text>
</comment>
<evidence type="ECO:0000313" key="10">
    <source>
        <dbReference type="EMBL" id="KAK6510325.1"/>
    </source>
</evidence>
<keyword evidence="5 8" id="KW-0378">Hydrolase</keyword>
<dbReference type="EMBL" id="JAVHJL010000002">
    <property type="protein sequence ID" value="KAK6510325.1"/>
    <property type="molecule type" value="Genomic_DNA"/>
</dbReference>
<name>A0AAV9WN55_9PEZI</name>